<gene>
    <name evidence="2" type="ordered locus">ROD_p1091</name>
</gene>
<keyword evidence="2" id="KW-0614">Plasmid</keyword>
<dbReference type="KEGG" id="cro:ROD_p1091"/>
<name>D2TV85_CITRI</name>
<dbReference type="Proteomes" id="UP000001889">
    <property type="component" value="Plasmid pCROD1"/>
</dbReference>
<evidence type="ECO:0000313" key="3">
    <source>
        <dbReference type="Proteomes" id="UP000001889"/>
    </source>
</evidence>
<dbReference type="AlphaFoldDB" id="D2TV85"/>
<feature type="region of interest" description="Disordered" evidence="1">
    <location>
        <begin position="20"/>
        <end position="40"/>
    </location>
</feature>
<dbReference type="HOGENOM" id="CLU_2664474_0_0_6"/>
<evidence type="ECO:0000313" key="2">
    <source>
        <dbReference type="EMBL" id="CBG91771.1"/>
    </source>
</evidence>
<organism evidence="2 3">
    <name type="scientific">Citrobacter rodentium (strain ICC168)</name>
    <name type="common">Citrobacter freundii biotype 4280</name>
    <dbReference type="NCBI Taxonomy" id="637910"/>
    <lineage>
        <taxon>Bacteria</taxon>
        <taxon>Pseudomonadati</taxon>
        <taxon>Pseudomonadota</taxon>
        <taxon>Gammaproteobacteria</taxon>
        <taxon>Enterobacterales</taxon>
        <taxon>Enterobacteriaceae</taxon>
        <taxon>Citrobacter</taxon>
    </lineage>
</organism>
<protein>
    <submittedName>
        <fullName evidence="2">Uncharacterized protein</fullName>
    </submittedName>
</protein>
<geneLocation type="plasmid" evidence="2 3">
    <name>pCROD1</name>
</geneLocation>
<keyword evidence="3" id="KW-1185">Reference proteome</keyword>
<dbReference type="EMBL" id="FN543503">
    <property type="protein sequence ID" value="CBG91771.1"/>
    <property type="molecule type" value="Genomic_DNA"/>
</dbReference>
<accession>D2TV85</accession>
<evidence type="ECO:0000256" key="1">
    <source>
        <dbReference type="SAM" id="MobiDB-lite"/>
    </source>
</evidence>
<reference evidence="2 3" key="1">
    <citation type="journal article" date="2010" name="J. Bacteriol.">
        <title>The Citrobacter rodentium genome sequence reveals convergent evolution with human pathogenic Escherichia coli.</title>
        <authorList>
            <person name="Petty N.K."/>
            <person name="Bulgin R."/>
            <person name="Crepin V.F."/>
            <person name="Cerdeno-Tarraga A.M."/>
            <person name="Schroeder G.N."/>
            <person name="Quail M.A."/>
            <person name="Lennard N."/>
            <person name="Corton C."/>
            <person name="Barron A."/>
            <person name="Clark L."/>
            <person name="Toribio A.L."/>
            <person name="Parkhill J."/>
            <person name="Dougan G."/>
            <person name="Frankel G."/>
            <person name="Thomson N.R."/>
        </authorList>
    </citation>
    <scope>NUCLEOTIDE SEQUENCE [LARGE SCALE GENOMIC DNA]</scope>
    <source>
        <strain evidence="2 3">ICC168</strain>
    </source>
</reference>
<proteinExistence type="predicted"/>
<sequence length="75" mass="9117">MTLQYPLPARGRGLYQNRIKEKSRKSRTISHDNNKIRYNKPINTPRSRIWCKKISNKKNKSLFYKFSVLFFFFLC</sequence>